<protein>
    <submittedName>
        <fullName evidence="1">Uncharacterized protein</fullName>
    </submittedName>
</protein>
<evidence type="ECO:0000313" key="1">
    <source>
        <dbReference type="EMBL" id="MPM81933.1"/>
    </source>
</evidence>
<organism evidence="1">
    <name type="scientific">bioreactor metagenome</name>
    <dbReference type="NCBI Taxonomy" id="1076179"/>
    <lineage>
        <taxon>unclassified sequences</taxon>
        <taxon>metagenomes</taxon>
        <taxon>ecological metagenomes</taxon>
    </lineage>
</organism>
<accession>A0A645CYI9</accession>
<name>A0A645CYI9_9ZZZZ</name>
<dbReference type="EMBL" id="VSSQ01031149">
    <property type="protein sequence ID" value="MPM81933.1"/>
    <property type="molecule type" value="Genomic_DNA"/>
</dbReference>
<reference evidence="1" key="1">
    <citation type="submission" date="2019-08" db="EMBL/GenBank/DDBJ databases">
        <authorList>
            <person name="Kucharzyk K."/>
            <person name="Murdoch R.W."/>
            <person name="Higgins S."/>
            <person name="Loffler F."/>
        </authorList>
    </citation>
    <scope>NUCLEOTIDE SEQUENCE</scope>
</reference>
<proteinExistence type="predicted"/>
<gene>
    <name evidence="1" type="ORF">SDC9_128991</name>
</gene>
<sequence>MLLLQGHLPENNYDGYSPHHHIMLLNLSISDYERYYKSTGNIFPNASLKDCILNPWRSAMVRQFLQAAPGGYDYLSPVDPEHTHLYSFPGLHDGVDVLPINLLPLPTLGVYTSTYTNMHNMHSSCTLYQVEKILPEPHTHPVGYCWVRCGELTLPGVLIEGQSYLSIRDLATLDRNQPPKWDKTRLTVTL</sequence>
<comment type="caution">
    <text evidence="1">The sequence shown here is derived from an EMBL/GenBank/DDBJ whole genome shotgun (WGS) entry which is preliminary data.</text>
</comment>
<dbReference type="AlphaFoldDB" id="A0A645CYI9"/>